<dbReference type="Proteomes" id="UP000070089">
    <property type="component" value="Unassembled WGS sequence"/>
</dbReference>
<dbReference type="OrthoDB" id="7464126at2759"/>
<evidence type="ECO:0000313" key="2">
    <source>
        <dbReference type="Proteomes" id="UP000070089"/>
    </source>
</evidence>
<dbReference type="PANTHER" id="PTHR24120:SF4">
    <property type="entry name" value="GH07239P"/>
    <property type="match status" value="1"/>
</dbReference>
<gene>
    <name evidence="1" type="ORF">QR46_4700</name>
</gene>
<dbReference type="SUPFAM" id="SSF48403">
    <property type="entry name" value="Ankyrin repeat"/>
    <property type="match status" value="1"/>
</dbReference>
<dbReference type="EMBL" id="JXTI01000205">
    <property type="protein sequence ID" value="KWX11336.1"/>
    <property type="molecule type" value="Genomic_DNA"/>
</dbReference>
<dbReference type="Pfam" id="PF12796">
    <property type="entry name" value="Ank_2"/>
    <property type="match status" value="2"/>
</dbReference>
<comment type="caution">
    <text evidence="1">The sequence shown here is derived from an EMBL/GenBank/DDBJ whole genome shotgun (WGS) entry which is preliminary data.</text>
</comment>
<name>A0A132NMS4_GIAIN</name>
<accession>A0A132NMS4</accession>
<dbReference type="AlphaFoldDB" id="A0A132NMS4"/>
<dbReference type="PANTHER" id="PTHR24120">
    <property type="entry name" value="GH07239P"/>
    <property type="match status" value="1"/>
</dbReference>
<sequence length="510" mass="57806">MIRSLMPFQEKTHAEFIWNNKVPCCIHEKLFMILPLNSFLFPVLSQNRLQALASICHVNITPIYSITLLDSKVFQICTESYVSHTLRNVINELLFLERECSVKLAAAILIDALEALAYLVGLDKVWGLGLDVHDIDWLDMLCVDDRGRWKIIIHKVSAYHSYQSKRSICTESLDIFTPSYNHHGCDEVAQDCLSSMRSLALIILNLLASRSQIDLEKGVALQNWNKVRRNISYSKNNYDVEDLKLFISALSPIWGTSSSRFMHPYCILTRLLPIRQTYMQSKANKCETSSFRHKKKLRYSPLMLAVVSRDYELVQKNISYVGCRTTCGMTALMMAARDDFVEAVRILIPYEAQYRTFLGTKFESRTALMFATHSCSYSSMHILYEYEAGIANVYGATSLMRAAQSGDCTATKMLMQREVKMANYAGLTALMNGAAKGFTEIVSLLIPYEAGMVTNDKYEWGKGQSALSLAVINADKKIVLLLYDIEQQLLKSQCTLTSGKTAIEEFIDEI</sequence>
<dbReference type="InterPro" id="IPR002110">
    <property type="entry name" value="Ankyrin_rpt"/>
</dbReference>
<evidence type="ECO:0000313" key="1">
    <source>
        <dbReference type="EMBL" id="KWX11336.1"/>
    </source>
</evidence>
<organism evidence="1 2">
    <name type="scientific">Giardia duodenalis assemblage B</name>
    <dbReference type="NCBI Taxonomy" id="1394984"/>
    <lineage>
        <taxon>Eukaryota</taxon>
        <taxon>Metamonada</taxon>
        <taxon>Diplomonadida</taxon>
        <taxon>Hexamitidae</taxon>
        <taxon>Giardiinae</taxon>
        <taxon>Giardia</taxon>
    </lineage>
</organism>
<dbReference type="SMART" id="SM00248">
    <property type="entry name" value="ANK"/>
    <property type="match status" value="5"/>
</dbReference>
<protein>
    <submittedName>
        <fullName evidence="1">Protein 21.1</fullName>
    </submittedName>
</protein>
<dbReference type="Gene3D" id="1.25.40.20">
    <property type="entry name" value="Ankyrin repeat-containing domain"/>
    <property type="match status" value="1"/>
</dbReference>
<reference evidence="1 2" key="1">
    <citation type="journal article" date="2015" name="Mol. Biochem. Parasitol.">
        <title>Identification of polymorphic genes for use in assemblage B genotyping assays through comparative genomics of multiple assemblage B Giardia duodenalis isolates.</title>
        <authorList>
            <person name="Wielinga C."/>
            <person name="Thompson R.C."/>
            <person name="Monis P."/>
            <person name="Ryan U."/>
        </authorList>
    </citation>
    <scope>NUCLEOTIDE SEQUENCE [LARGE SCALE GENOMIC DNA]</scope>
    <source>
        <strain evidence="1 2">BAH15c1</strain>
    </source>
</reference>
<proteinExistence type="predicted"/>
<dbReference type="VEuPathDB" id="GiardiaDB:QR46_4700"/>
<dbReference type="InterPro" id="IPR036770">
    <property type="entry name" value="Ankyrin_rpt-contain_sf"/>
</dbReference>